<organism evidence="2 3">
    <name type="scientific">Pseudaquabacterium inlustre</name>
    <dbReference type="NCBI Taxonomy" id="2984192"/>
    <lineage>
        <taxon>Bacteria</taxon>
        <taxon>Pseudomonadati</taxon>
        <taxon>Pseudomonadota</taxon>
        <taxon>Betaproteobacteria</taxon>
        <taxon>Burkholderiales</taxon>
        <taxon>Sphaerotilaceae</taxon>
        <taxon>Pseudaquabacterium</taxon>
    </lineage>
</organism>
<dbReference type="InterPro" id="IPR043729">
    <property type="entry name" value="DUF5672"/>
</dbReference>
<protein>
    <submittedName>
        <fullName evidence="2">DUF5672 family protein</fullName>
    </submittedName>
</protein>
<accession>A0ABU9CE65</accession>
<dbReference type="RefSeq" id="WP_341408856.1">
    <property type="nucleotide sequence ID" value="NZ_JBBUTH010000001.1"/>
</dbReference>
<reference evidence="2 3" key="1">
    <citation type="submission" date="2024-04" db="EMBL/GenBank/DDBJ databases">
        <title>Novel species of the genus Ideonella isolated from streams.</title>
        <authorList>
            <person name="Lu H."/>
        </authorList>
    </citation>
    <scope>NUCLEOTIDE SEQUENCE [LARGE SCALE GENOMIC DNA]</scope>
    <source>
        <strain evidence="2 3">DXS22W</strain>
    </source>
</reference>
<keyword evidence="3" id="KW-1185">Reference proteome</keyword>
<proteinExistence type="predicted"/>
<name>A0ABU9CE65_9BURK</name>
<comment type="caution">
    <text evidence="2">The sequence shown here is derived from an EMBL/GenBank/DDBJ whole genome shotgun (WGS) entry which is preliminary data.</text>
</comment>
<evidence type="ECO:0000313" key="3">
    <source>
        <dbReference type="Proteomes" id="UP001365405"/>
    </source>
</evidence>
<dbReference type="Proteomes" id="UP001365405">
    <property type="component" value="Unassembled WGS sequence"/>
</dbReference>
<evidence type="ECO:0000313" key="2">
    <source>
        <dbReference type="EMBL" id="MEK8049186.1"/>
    </source>
</evidence>
<gene>
    <name evidence="2" type="ORF">AACH10_02940</name>
</gene>
<evidence type="ECO:0000259" key="1">
    <source>
        <dbReference type="Pfam" id="PF18922"/>
    </source>
</evidence>
<sequence length="283" mass="31435">MTALPPRLQLPDVTLVCVDTGAPRASLAALLHCMRQADFGDVLLFTDPMQVRDAPHEVRLRGLQLQDATSRTEFMLEELAAHVFTSHALVIQHDAFIADASQWHEDFLLYDYIGAPVRGLPASRAVGHGAFSLRSRRLLVALRLAAISPQAPDDELICQHHREHLERVHDIRFAPPDLAQRFARATPATPPASFGFQGLAHLAHVLPPEGLDEWLAQLPDALLQGPDGARLCAALLQAQQPNAAAKVLAVRRRDGRADPRCWHLRLRLAWALRHHRRQSGFHA</sequence>
<dbReference type="EMBL" id="JBBUTH010000001">
    <property type="protein sequence ID" value="MEK8049186.1"/>
    <property type="molecule type" value="Genomic_DNA"/>
</dbReference>
<dbReference type="Pfam" id="PF18922">
    <property type="entry name" value="DUF5672"/>
    <property type="match status" value="1"/>
</dbReference>
<feature type="domain" description="DUF5672" evidence="1">
    <location>
        <begin position="72"/>
        <end position="184"/>
    </location>
</feature>